<evidence type="ECO:0000256" key="3">
    <source>
        <dbReference type="RuleBase" id="RU000363"/>
    </source>
</evidence>
<dbReference type="InterPro" id="IPR002347">
    <property type="entry name" value="SDR_fam"/>
</dbReference>
<evidence type="ECO:0000256" key="1">
    <source>
        <dbReference type="ARBA" id="ARBA00006484"/>
    </source>
</evidence>
<reference evidence="5 6" key="1">
    <citation type="journal article" date="2015" name="Appl. Environ. Microbiol.">
        <title>Aerobic and Anaerobic Thiosulfate Oxidation by a Cold-Adapted, Subglacial Chemoautotroph.</title>
        <authorList>
            <person name="Harrold Z.R."/>
            <person name="Skidmore M.L."/>
            <person name="Hamilton T.L."/>
            <person name="Desch L."/>
            <person name="Amada K."/>
            <person name="van Gelder W."/>
            <person name="Glover K."/>
            <person name="Roden E.E."/>
            <person name="Boyd E.S."/>
        </authorList>
    </citation>
    <scope>NUCLEOTIDE SEQUENCE [LARGE SCALE GENOMIC DNA]</scope>
    <source>
        <strain evidence="5 6">RG</strain>
    </source>
</reference>
<dbReference type="PATRIC" id="fig|36861.3.peg.280"/>
<dbReference type="RefSeq" id="WP_059752217.1">
    <property type="nucleotide sequence ID" value="NZ_LDUG01000016.1"/>
</dbReference>
<comment type="caution">
    <text evidence="5">The sequence shown here is derived from an EMBL/GenBank/DDBJ whole genome shotgun (WGS) entry which is preliminary data.</text>
</comment>
<keyword evidence="2 5" id="KW-0560">Oxidoreductase</keyword>
<organism evidence="5 6">
    <name type="scientific">Thiobacillus denitrificans</name>
    <dbReference type="NCBI Taxonomy" id="36861"/>
    <lineage>
        <taxon>Bacteria</taxon>
        <taxon>Pseudomonadati</taxon>
        <taxon>Pseudomonadota</taxon>
        <taxon>Betaproteobacteria</taxon>
        <taxon>Nitrosomonadales</taxon>
        <taxon>Thiobacillaceae</taxon>
        <taxon>Thiobacillus</taxon>
    </lineage>
</organism>
<keyword evidence="6" id="KW-1185">Reference proteome</keyword>
<dbReference type="Gene3D" id="3.40.50.720">
    <property type="entry name" value="NAD(P)-binding Rossmann-like Domain"/>
    <property type="match status" value="1"/>
</dbReference>
<dbReference type="AlphaFoldDB" id="A0A106BRH2"/>
<dbReference type="GO" id="GO:0004316">
    <property type="term" value="F:3-oxoacyl-[acyl-carrier-protein] reductase (NADPH) activity"/>
    <property type="evidence" value="ECO:0007669"/>
    <property type="project" value="UniProtKB-EC"/>
</dbReference>
<evidence type="ECO:0000313" key="6">
    <source>
        <dbReference type="Proteomes" id="UP000064243"/>
    </source>
</evidence>
<sequence>MKRALVTGGSGGIGSAICRRLAADGCYVYIHANRNLARAQTLVDEIRTVGGQAEAIAFDVTDAEASRAALEALVADTPVQVLVNNAGIHDDAVFPGMSAAQWHSVLDVSLSGFFNVTQPLTMPMLRSRWGRIVNITSIAGLTGNRGQVNYAAAKGALHAATKSLSLELASRGVTVNAVAPGIIQTDMIDGVFDAKAIAGMVPMKRAGRPQEVADLVGFLASEQASYITGQIISVNGGMI</sequence>
<dbReference type="InterPro" id="IPR036291">
    <property type="entry name" value="NAD(P)-bd_dom_sf"/>
</dbReference>
<dbReference type="EC" id="1.1.1.100" evidence="5"/>
<dbReference type="NCBIfam" id="NF009466">
    <property type="entry name" value="PRK12826.1-2"/>
    <property type="match status" value="1"/>
</dbReference>
<dbReference type="NCBIfam" id="NF004200">
    <property type="entry name" value="PRK05653.1-5"/>
    <property type="match status" value="1"/>
</dbReference>
<protein>
    <submittedName>
        <fullName evidence="5">3-ketoacyl-ACP reductase</fullName>
        <ecNumber evidence="5">1.1.1.100</ecNumber>
    </submittedName>
</protein>
<dbReference type="PRINTS" id="PR00081">
    <property type="entry name" value="GDHRDH"/>
</dbReference>
<feature type="domain" description="Ketoreductase" evidence="4">
    <location>
        <begin position="2"/>
        <end position="191"/>
    </location>
</feature>
<evidence type="ECO:0000256" key="2">
    <source>
        <dbReference type="ARBA" id="ARBA00023002"/>
    </source>
</evidence>
<evidence type="ECO:0000259" key="4">
    <source>
        <dbReference type="SMART" id="SM00822"/>
    </source>
</evidence>
<dbReference type="InterPro" id="IPR050259">
    <property type="entry name" value="SDR"/>
</dbReference>
<dbReference type="FunFam" id="3.40.50.720:FF:000173">
    <property type="entry name" value="3-oxoacyl-[acyl-carrier protein] reductase"/>
    <property type="match status" value="1"/>
</dbReference>
<dbReference type="Pfam" id="PF00106">
    <property type="entry name" value="adh_short"/>
    <property type="match status" value="1"/>
</dbReference>
<dbReference type="PRINTS" id="PR00080">
    <property type="entry name" value="SDRFAMILY"/>
</dbReference>
<gene>
    <name evidence="5" type="primary">fabG</name>
    <name evidence="5" type="ORF">ABW22_04145</name>
</gene>
<comment type="similarity">
    <text evidence="1 3">Belongs to the short-chain dehydrogenases/reductases (SDR) family.</text>
</comment>
<name>A0A106BRH2_THIDE</name>
<dbReference type="PANTHER" id="PTHR42879">
    <property type="entry name" value="3-OXOACYL-(ACYL-CARRIER-PROTEIN) REDUCTASE"/>
    <property type="match status" value="1"/>
</dbReference>
<dbReference type="SUPFAM" id="SSF51735">
    <property type="entry name" value="NAD(P)-binding Rossmann-fold domains"/>
    <property type="match status" value="1"/>
</dbReference>
<dbReference type="OrthoDB" id="9804774at2"/>
<dbReference type="PANTHER" id="PTHR42879:SF2">
    <property type="entry name" value="3-OXOACYL-[ACYL-CARRIER-PROTEIN] REDUCTASE FABG"/>
    <property type="match status" value="1"/>
</dbReference>
<dbReference type="SMART" id="SM00822">
    <property type="entry name" value="PKS_KR"/>
    <property type="match status" value="1"/>
</dbReference>
<dbReference type="Proteomes" id="UP000064243">
    <property type="component" value="Unassembled WGS sequence"/>
</dbReference>
<dbReference type="EMBL" id="LDUG01000016">
    <property type="protein sequence ID" value="KVW97300.1"/>
    <property type="molecule type" value="Genomic_DNA"/>
</dbReference>
<accession>A0A106BRH2</accession>
<evidence type="ECO:0000313" key="5">
    <source>
        <dbReference type="EMBL" id="KVW97300.1"/>
    </source>
</evidence>
<proteinExistence type="inferred from homology"/>
<dbReference type="InterPro" id="IPR057326">
    <property type="entry name" value="KR_dom"/>
</dbReference>